<protein>
    <submittedName>
        <fullName evidence="1">Uncharacterized protein</fullName>
    </submittedName>
</protein>
<accession>A0A364Y3E8</accession>
<proteinExistence type="predicted"/>
<dbReference type="Proteomes" id="UP000251889">
    <property type="component" value="Unassembled WGS sequence"/>
</dbReference>
<evidence type="ECO:0000313" key="1">
    <source>
        <dbReference type="EMBL" id="RAW01242.1"/>
    </source>
</evidence>
<dbReference type="OrthoDB" id="678908at2"/>
<evidence type="ECO:0000313" key="2">
    <source>
        <dbReference type="Proteomes" id="UP000251889"/>
    </source>
</evidence>
<dbReference type="EMBL" id="QMFY01000004">
    <property type="protein sequence ID" value="RAW01242.1"/>
    <property type="molecule type" value="Genomic_DNA"/>
</dbReference>
<comment type="caution">
    <text evidence="1">The sequence shown here is derived from an EMBL/GenBank/DDBJ whole genome shotgun (WGS) entry which is preliminary data.</text>
</comment>
<name>A0A364Y3E8_9BACT</name>
<gene>
    <name evidence="1" type="ORF">DQQ10_10035</name>
</gene>
<dbReference type="RefSeq" id="WP_112746728.1">
    <property type="nucleotide sequence ID" value="NZ_QMFY01000004.1"/>
</dbReference>
<keyword evidence="2" id="KW-1185">Reference proteome</keyword>
<reference evidence="1 2" key="1">
    <citation type="submission" date="2018-06" db="EMBL/GenBank/DDBJ databases">
        <title>Chryseolinea flavus sp. nov., a member of the phylum Bacteroidetes isolated from soil.</title>
        <authorList>
            <person name="Li Y."/>
            <person name="Wang J."/>
        </authorList>
    </citation>
    <scope>NUCLEOTIDE SEQUENCE [LARGE SCALE GENOMIC DNA]</scope>
    <source>
        <strain evidence="1 2">SDU1-6</strain>
    </source>
</reference>
<sequence length="158" mass="17704">MNNPPCKSAYAACRDNNKINPIMRGLSKLGVFLLIMVLGCTGRNDKPEIVKSPPDEKVDEQFKSVLLSPEKFDGVELELTGIFRYESENVAIYLTNKDSDSLISSNAFWVNSDSLSDAKLRLANRKKVHLKGRFDKDHTGHLNSYSGTINEVKDLDIQ</sequence>
<dbReference type="AlphaFoldDB" id="A0A364Y3E8"/>
<organism evidence="1 2">
    <name type="scientific">Pseudochryseolinea flava</name>
    <dbReference type="NCBI Taxonomy" id="2059302"/>
    <lineage>
        <taxon>Bacteria</taxon>
        <taxon>Pseudomonadati</taxon>
        <taxon>Bacteroidota</taxon>
        <taxon>Cytophagia</taxon>
        <taxon>Cytophagales</taxon>
        <taxon>Fulvivirgaceae</taxon>
        <taxon>Pseudochryseolinea</taxon>
    </lineage>
</organism>